<sequence>MQTNVLVGSLFYIFLNQAVMRNRACLVGIQYFLAVRMVSRRQVGEIDGAFNGTYTGTKSQVAA</sequence>
<comment type="caution">
    <text evidence="1">The sequence shown here is derived from an EMBL/GenBank/DDBJ whole genome shotgun (WGS) entry which is preliminary data.</text>
</comment>
<protein>
    <submittedName>
        <fullName evidence="1">Uncharacterized protein</fullName>
    </submittedName>
</protein>
<evidence type="ECO:0000313" key="1">
    <source>
        <dbReference type="EMBL" id="KEQ11386.1"/>
    </source>
</evidence>
<evidence type="ECO:0000313" key="2">
    <source>
        <dbReference type="Proteomes" id="UP000028006"/>
    </source>
</evidence>
<gene>
    <name evidence="1" type="ORF">GZ77_25075</name>
</gene>
<name>A0A081MYW3_9GAMM</name>
<dbReference type="EMBL" id="JOKG01000007">
    <property type="protein sequence ID" value="KEQ11386.1"/>
    <property type="molecule type" value="Genomic_DNA"/>
</dbReference>
<reference evidence="1 2" key="1">
    <citation type="submission" date="2014-06" db="EMBL/GenBank/DDBJ databases">
        <title>Whole Genome Sequences of Three Symbiotic Endozoicomonas Bacteria.</title>
        <authorList>
            <person name="Neave M.J."/>
            <person name="Apprill A."/>
            <person name="Voolstra C.R."/>
        </authorList>
    </citation>
    <scope>NUCLEOTIDE SEQUENCE [LARGE SCALE GENOMIC DNA]</scope>
    <source>
        <strain evidence="1 2">LMG 24815</strain>
    </source>
</reference>
<proteinExistence type="predicted"/>
<dbReference type="AlphaFoldDB" id="A0A081MYW3"/>
<organism evidence="1 2">
    <name type="scientific">Endozoicomonas montiporae</name>
    <dbReference type="NCBI Taxonomy" id="1027273"/>
    <lineage>
        <taxon>Bacteria</taxon>
        <taxon>Pseudomonadati</taxon>
        <taxon>Pseudomonadota</taxon>
        <taxon>Gammaproteobacteria</taxon>
        <taxon>Oceanospirillales</taxon>
        <taxon>Endozoicomonadaceae</taxon>
        <taxon>Endozoicomonas</taxon>
    </lineage>
</organism>
<accession>A0A081MYW3</accession>
<dbReference type="Proteomes" id="UP000028006">
    <property type="component" value="Unassembled WGS sequence"/>
</dbReference>
<keyword evidence="2" id="KW-1185">Reference proteome</keyword>